<protein>
    <recommendedName>
        <fullName evidence="4">Flavodoxin-like domain-containing protein</fullName>
    </recommendedName>
</protein>
<keyword evidence="3" id="KW-0249">Electron transport</keyword>
<evidence type="ECO:0000256" key="3">
    <source>
        <dbReference type="ARBA" id="ARBA00022982"/>
    </source>
</evidence>
<organism evidence="5">
    <name type="scientific">Escherichia coli</name>
    <dbReference type="NCBI Taxonomy" id="562"/>
    <lineage>
        <taxon>Bacteria</taxon>
        <taxon>Pseudomonadati</taxon>
        <taxon>Pseudomonadota</taxon>
        <taxon>Gammaproteobacteria</taxon>
        <taxon>Enterobacterales</taxon>
        <taxon>Enterobacteriaceae</taxon>
        <taxon>Escherichia</taxon>
    </lineage>
</organism>
<accession>A0A6D1A7Y3</accession>
<dbReference type="InterPro" id="IPR029039">
    <property type="entry name" value="Flavoprotein-like_sf"/>
</dbReference>
<dbReference type="PANTHER" id="PTHR19384">
    <property type="entry name" value="NITRIC OXIDE SYNTHASE-RELATED"/>
    <property type="match status" value="1"/>
</dbReference>
<keyword evidence="3" id="KW-0813">Transport</keyword>
<gene>
    <name evidence="5" type="ORF">G3563_28555</name>
</gene>
<evidence type="ECO:0000256" key="2">
    <source>
        <dbReference type="ARBA" id="ARBA00022643"/>
    </source>
</evidence>
<feature type="domain" description="Flavodoxin-like" evidence="4">
    <location>
        <begin position="1"/>
        <end position="83"/>
    </location>
</feature>
<dbReference type="PROSITE" id="PS50902">
    <property type="entry name" value="FLAVODOXIN_LIKE"/>
    <property type="match status" value="1"/>
</dbReference>
<keyword evidence="2" id="KW-0288">FMN</keyword>
<comment type="caution">
    <text evidence="5">The sequence shown here is derived from an EMBL/GenBank/DDBJ whole genome shotgun (WGS) entry which is preliminary data.</text>
</comment>
<dbReference type="Gene3D" id="3.40.50.360">
    <property type="match status" value="1"/>
</dbReference>
<name>A0A6D1A7Y3_ECOLX</name>
<dbReference type="Pfam" id="PF00258">
    <property type="entry name" value="Flavodoxin_1"/>
    <property type="match status" value="1"/>
</dbReference>
<feature type="non-terminal residue" evidence="5">
    <location>
        <position position="91"/>
    </location>
</feature>
<dbReference type="GO" id="GO:0050660">
    <property type="term" value="F:flavin adenine dinucleotide binding"/>
    <property type="evidence" value="ECO:0007669"/>
    <property type="project" value="TreeGrafter"/>
</dbReference>
<sequence>KPPSNAGQFVQWLQEIKPGELEGVHYAVFGCGDHNWASTYQYVPRFIDEQLAEKGATRFSARGEGDVSGDFEGQLDEWKKSMWADAIKAFG</sequence>
<dbReference type="PANTHER" id="PTHR19384:SF17">
    <property type="entry name" value="NADPH--CYTOCHROME P450 REDUCTASE"/>
    <property type="match status" value="1"/>
</dbReference>
<evidence type="ECO:0000259" key="4">
    <source>
        <dbReference type="PROSITE" id="PS50902"/>
    </source>
</evidence>
<dbReference type="PRINTS" id="PR00369">
    <property type="entry name" value="FLAVODOXIN"/>
</dbReference>
<dbReference type="InterPro" id="IPR008254">
    <property type="entry name" value="Flavodoxin/NO_synth"/>
</dbReference>
<reference evidence="5" key="1">
    <citation type="submission" date="2020-02" db="EMBL/GenBank/DDBJ databases">
        <title>Investigating the Use of Bacteriophages as New Decolonization Strategy for Intestinal Carriage of CTX-M-15-producing ST131 Escherichia coli: an In Vitro Continuous Culture System Model.</title>
        <authorList>
            <person name="Bernasconi O.J."/>
            <person name="Campos-Madueno E.I."/>
            <person name="Dona V."/>
            <person name="Perreten V."/>
            <person name="Carattoli A."/>
            <person name="Endimiani A."/>
        </authorList>
    </citation>
    <scope>NUCLEOTIDE SEQUENCE</scope>
    <source>
        <strain evidence="5">4901.28</strain>
    </source>
</reference>
<dbReference type="GO" id="GO:0010181">
    <property type="term" value="F:FMN binding"/>
    <property type="evidence" value="ECO:0007669"/>
    <property type="project" value="InterPro"/>
</dbReference>
<proteinExistence type="predicted"/>
<dbReference type="GO" id="GO:0016491">
    <property type="term" value="F:oxidoreductase activity"/>
    <property type="evidence" value="ECO:0007669"/>
    <property type="project" value="TreeGrafter"/>
</dbReference>
<dbReference type="EMBL" id="JAAHTE010000579">
    <property type="protein sequence ID" value="NEU02928.1"/>
    <property type="molecule type" value="Genomic_DNA"/>
</dbReference>
<feature type="non-terminal residue" evidence="5">
    <location>
        <position position="1"/>
    </location>
</feature>
<dbReference type="GO" id="GO:0005829">
    <property type="term" value="C:cytosol"/>
    <property type="evidence" value="ECO:0007669"/>
    <property type="project" value="TreeGrafter"/>
</dbReference>
<dbReference type="AlphaFoldDB" id="A0A6D1A7Y3"/>
<dbReference type="InterPro" id="IPR001094">
    <property type="entry name" value="Flavdoxin-like"/>
</dbReference>
<dbReference type="SUPFAM" id="SSF52218">
    <property type="entry name" value="Flavoproteins"/>
    <property type="match status" value="1"/>
</dbReference>
<evidence type="ECO:0000313" key="5">
    <source>
        <dbReference type="EMBL" id="NEU02928.1"/>
    </source>
</evidence>
<evidence type="ECO:0000256" key="1">
    <source>
        <dbReference type="ARBA" id="ARBA00022630"/>
    </source>
</evidence>
<keyword evidence="1" id="KW-0285">Flavoprotein</keyword>